<evidence type="ECO:0000313" key="3">
    <source>
        <dbReference type="Proteomes" id="UP000031668"/>
    </source>
</evidence>
<feature type="transmembrane region" description="Helical" evidence="1">
    <location>
        <begin position="78"/>
        <end position="100"/>
    </location>
</feature>
<keyword evidence="1" id="KW-0472">Membrane</keyword>
<evidence type="ECO:0000256" key="1">
    <source>
        <dbReference type="SAM" id="Phobius"/>
    </source>
</evidence>
<keyword evidence="1" id="KW-0812">Transmembrane</keyword>
<dbReference type="AlphaFoldDB" id="A0A0C2N053"/>
<accession>A0A0C2N053</accession>
<dbReference type="Proteomes" id="UP000031668">
    <property type="component" value="Unassembled WGS sequence"/>
</dbReference>
<comment type="caution">
    <text evidence="2">The sequence shown here is derived from an EMBL/GenBank/DDBJ whole genome shotgun (WGS) entry which is preliminary data.</text>
</comment>
<reference evidence="2 3" key="1">
    <citation type="journal article" date="2014" name="Genome Biol. Evol.">
        <title>The genome of the myxosporean Thelohanellus kitauei shows adaptations to nutrient acquisition within its fish host.</title>
        <authorList>
            <person name="Yang Y."/>
            <person name="Xiong J."/>
            <person name="Zhou Z."/>
            <person name="Huo F."/>
            <person name="Miao W."/>
            <person name="Ran C."/>
            <person name="Liu Y."/>
            <person name="Zhang J."/>
            <person name="Feng J."/>
            <person name="Wang M."/>
            <person name="Wang M."/>
            <person name="Wang L."/>
            <person name="Yao B."/>
        </authorList>
    </citation>
    <scope>NUCLEOTIDE SEQUENCE [LARGE SCALE GENOMIC DNA]</scope>
    <source>
        <strain evidence="2">Wuqing</strain>
    </source>
</reference>
<dbReference type="EMBL" id="JWZT01003251">
    <property type="protein sequence ID" value="KII67277.1"/>
    <property type="molecule type" value="Genomic_DNA"/>
</dbReference>
<name>A0A0C2N053_THEKT</name>
<organism evidence="2 3">
    <name type="scientific">Thelohanellus kitauei</name>
    <name type="common">Myxosporean</name>
    <dbReference type="NCBI Taxonomy" id="669202"/>
    <lineage>
        <taxon>Eukaryota</taxon>
        <taxon>Metazoa</taxon>
        <taxon>Cnidaria</taxon>
        <taxon>Myxozoa</taxon>
        <taxon>Myxosporea</taxon>
        <taxon>Bivalvulida</taxon>
        <taxon>Platysporina</taxon>
        <taxon>Myxobolidae</taxon>
        <taxon>Thelohanellus</taxon>
    </lineage>
</organism>
<sequence length="131" mass="15366">MYLLKLVLYYDNEVKIETDKQSKNITAAHYENHKLANTNHNGSSNQVLKTEIRKLDTFIAHKQVRNIEFYKSDVNTNVIYYSFAGCTIIVLVVFAFHSGIKRSELKKCRSSIIKKRIEKYSIDWDPYEIVN</sequence>
<keyword evidence="1" id="KW-1133">Transmembrane helix</keyword>
<protein>
    <submittedName>
        <fullName evidence="2">Uncharacterized protein</fullName>
    </submittedName>
</protein>
<keyword evidence="3" id="KW-1185">Reference proteome</keyword>
<proteinExistence type="predicted"/>
<evidence type="ECO:0000313" key="2">
    <source>
        <dbReference type="EMBL" id="KII67277.1"/>
    </source>
</evidence>
<gene>
    <name evidence="2" type="ORF">RF11_07700</name>
</gene>